<organism evidence="1 2">
    <name type="scientific">Batillaria attramentaria</name>
    <dbReference type="NCBI Taxonomy" id="370345"/>
    <lineage>
        <taxon>Eukaryota</taxon>
        <taxon>Metazoa</taxon>
        <taxon>Spiralia</taxon>
        <taxon>Lophotrochozoa</taxon>
        <taxon>Mollusca</taxon>
        <taxon>Gastropoda</taxon>
        <taxon>Caenogastropoda</taxon>
        <taxon>Sorbeoconcha</taxon>
        <taxon>Cerithioidea</taxon>
        <taxon>Batillariidae</taxon>
        <taxon>Batillaria</taxon>
    </lineage>
</organism>
<reference evidence="1 2" key="1">
    <citation type="journal article" date="2023" name="Sci. Data">
        <title>Genome assembly of the Korean intertidal mud-creeper Batillaria attramentaria.</title>
        <authorList>
            <person name="Patra A.K."/>
            <person name="Ho P.T."/>
            <person name="Jun S."/>
            <person name="Lee S.J."/>
            <person name="Kim Y."/>
            <person name="Won Y.J."/>
        </authorList>
    </citation>
    <scope>NUCLEOTIDE SEQUENCE [LARGE SCALE GENOMIC DNA]</scope>
    <source>
        <strain evidence="1">Wonlab-2016</strain>
    </source>
</reference>
<sequence length="126" mass="13807">MFAEVQKFPMSCANLKQLCQIFQIVFSESAELVHIVQLVFSKKCIRAVKQFYVPSLWSVSVPCCNADSASYCVPGYLKVLCLARCSGGASVPACCVCFPTVVIASFDGRLTFCCEAQIVTLILRMS</sequence>
<dbReference type="EMBL" id="JACVVK020000020">
    <property type="protein sequence ID" value="KAK7503491.1"/>
    <property type="molecule type" value="Genomic_DNA"/>
</dbReference>
<gene>
    <name evidence="1" type="ORF">BaRGS_00005412</name>
</gene>
<comment type="caution">
    <text evidence="1">The sequence shown here is derived from an EMBL/GenBank/DDBJ whole genome shotgun (WGS) entry which is preliminary data.</text>
</comment>
<keyword evidence="2" id="KW-1185">Reference proteome</keyword>
<dbReference type="AlphaFoldDB" id="A0ABD0LWK5"/>
<accession>A0ABD0LWK5</accession>
<protein>
    <submittedName>
        <fullName evidence="1">Uncharacterized protein</fullName>
    </submittedName>
</protein>
<proteinExistence type="predicted"/>
<evidence type="ECO:0000313" key="1">
    <source>
        <dbReference type="EMBL" id="KAK7503491.1"/>
    </source>
</evidence>
<dbReference type="Proteomes" id="UP001519460">
    <property type="component" value="Unassembled WGS sequence"/>
</dbReference>
<name>A0ABD0LWK5_9CAEN</name>
<evidence type="ECO:0000313" key="2">
    <source>
        <dbReference type="Proteomes" id="UP001519460"/>
    </source>
</evidence>